<evidence type="ECO:0000256" key="3">
    <source>
        <dbReference type="ARBA" id="ARBA00022741"/>
    </source>
</evidence>
<dbReference type="SMART" id="SM00382">
    <property type="entry name" value="AAA"/>
    <property type="match status" value="1"/>
</dbReference>
<keyword evidence="3" id="KW-0547">Nucleotide-binding</keyword>
<dbReference type="InterPro" id="IPR050093">
    <property type="entry name" value="ABC_SmlMolc_Importer"/>
</dbReference>
<dbReference type="InterPro" id="IPR013611">
    <property type="entry name" value="Transp-assoc_OB_typ2"/>
</dbReference>
<gene>
    <name evidence="6" type="ORF">MWN34_14555</name>
</gene>
<dbReference type="InterPro" id="IPR003593">
    <property type="entry name" value="AAA+_ATPase"/>
</dbReference>
<dbReference type="SUPFAM" id="SSF50331">
    <property type="entry name" value="MOP-like"/>
    <property type="match status" value="1"/>
</dbReference>
<name>A0ABT0DDU3_9HYPH</name>
<dbReference type="Proteomes" id="UP001203284">
    <property type="component" value="Unassembled WGS sequence"/>
</dbReference>
<evidence type="ECO:0000256" key="4">
    <source>
        <dbReference type="ARBA" id="ARBA00022840"/>
    </source>
</evidence>
<protein>
    <submittedName>
        <fullName evidence="6">ABC transporter ATP-binding protein</fullName>
    </submittedName>
</protein>
<dbReference type="Gene3D" id="2.40.50.100">
    <property type="match status" value="1"/>
</dbReference>
<keyword evidence="2" id="KW-0813">Transport</keyword>
<evidence type="ECO:0000313" key="7">
    <source>
        <dbReference type="Proteomes" id="UP001203284"/>
    </source>
</evidence>
<sequence>MSSGDIQSNGIAIQGLGLTFPNGWVGLKPSDLHIAGGSFCTLLGPSGSGKTTLLRTIAGLITPTSGRVFIGTRDVTRVSVQERNIGFVFQSYALFPTMSVAENIEYPLRVHKWSATDRTARVKEILDLIELPAFAGRAVGELSGGQQQRVAIGRAIAYRPSLLLLDEPMGALDRRLRQQLGADLRDIQQRTGITAVYVTHDQEEAFILSDRIAIMNHGEILQYATPDELYFHPTSRFVAEFLGEANLIDVVELRSCEKGALVAITSYGAVPLPAGMTVPGGSGERVLIVRPEDVELVTAPDRSDIPTPGIPVTIDNVRFLGSRSLVTVSTADGKRLRVECSKWRPPNADTTAYLTWQPSAVALADR</sequence>
<evidence type="ECO:0000256" key="2">
    <source>
        <dbReference type="ARBA" id="ARBA00022448"/>
    </source>
</evidence>
<dbReference type="GO" id="GO:0005524">
    <property type="term" value="F:ATP binding"/>
    <property type="evidence" value="ECO:0007669"/>
    <property type="project" value="UniProtKB-KW"/>
</dbReference>
<dbReference type="EMBL" id="JALKCH010000009">
    <property type="protein sequence ID" value="MCK0198132.1"/>
    <property type="molecule type" value="Genomic_DNA"/>
</dbReference>
<dbReference type="Pfam" id="PF08402">
    <property type="entry name" value="TOBE_2"/>
    <property type="match status" value="1"/>
</dbReference>
<dbReference type="PROSITE" id="PS00211">
    <property type="entry name" value="ABC_TRANSPORTER_1"/>
    <property type="match status" value="1"/>
</dbReference>
<dbReference type="Gene3D" id="3.40.50.300">
    <property type="entry name" value="P-loop containing nucleotide triphosphate hydrolases"/>
    <property type="match status" value="1"/>
</dbReference>
<evidence type="ECO:0000256" key="1">
    <source>
        <dbReference type="ARBA" id="ARBA00005417"/>
    </source>
</evidence>
<comment type="similarity">
    <text evidence="1">Belongs to the ABC transporter superfamily.</text>
</comment>
<dbReference type="Pfam" id="PF00005">
    <property type="entry name" value="ABC_tran"/>
    <property type="match status" value="1"/>
</dbReference>
<dbReference type="PANTHER" id="PTHR42781">
    <property type="entry name" value="SPERMIDINE/PUTRESCINE IMPORT ATP-BINDING PROTEIN POTA"/>
    <property type="match status" value="1"/>
</dbReference>
<keyword evidence="4 6" id="KW-0067">ATP-binding</keyword>
<dbReference type="InterPro" id="IPR008995">
    <property type="entry name" value="Mo/tungstate-bd_C_term_dom"/>
</dbReference>
<dbReference type="InterPro" id="IPR003439">
    <property type="entry name" value="ABC_transporter-like_ATP-bd"/>
</dbReference>
<proteinExistence type="inferred from homology"/>
<reference evidence="6 7" key="1">
    <citation type="submission" date="2022-04" db="EMBL/GenBank/DDBJ databases">
        <authorList>
            <person name="Grouzdev D.S."/>
            <person name="Pantiukh K.S."/>
            <person name="Krutkina M.S."/>
        </authorList>
    </citation>
    <scope>NUCLEOTIDE SEQUENCE [LARGE SCALE GENOMIC DNA]</scope>
    <source>
        <strain evidence="6 7">6x-1</strain>
    </source>
</reference>
<dbReference type="InterPro" id="IPR017871">
    <property type="entry name" value="ABC_transporter-like_CS"/>
</dbReference>
<organism evidence="6 7">
    <name type="scientific">Ancylobacter crimeensis</name>
    <dbReference type="NCBI Taxonomy" id="2579147"/>
    <lineage>
        <taxon>Bacteria</taxon>
        <taxon>Pseudomonadati</taxon>
        <taxon>Pseudomonadota</taxon>
        <taxon>Alphaproteobacteria</taxon>
        <taxon>Hyphomicrobiales</taxon>
        <taxon>Xanthobacteraceae</taxon>
        <taxon>Ancylobacter</taxon>
    </lineage>
</organism>
<dbReference type="RefSeq" id="WP_247030032.1">
    <property type="nucleotide sequence ID" value="NZ_JALKCH010000009.1"/>
</dbReference>
<dbReference type="PROSITE" id="PS50893">
    <property type="entry name" value="ABC_TRANSPORTER_2"/>
    <property type="match status" value="1"/>
</dbReference>
<dbReference type="PANTHER" id="PTHR42781:SF4">
    <property type="entry name" value="SPERMIDINE_PUTRESCINE IMPORT ATP-BINDING PROTEIN POTA"/>
    <property type="match status" value="1"/>
</dbReference>
<evidence type="ECO:0000313" key="6">
    <source>
        <dbReference type="EMBL" id="MCK0198132.1"/>
    </source>
</evidence>
<accession>A0ABT0DDU3</accession>
<dbReference type="SUPFAM" id="SSF52540">
    <property type="entry name" value="P-loop containing nucleoside triphosphate hydrolases"/>
    <property type="match status" value="1"/>
</dbReference>
<feature type="domain" description="ABC transporter" evidence="5">
    <location>
        <begin position="11"/>
        <end position="242"/>
    </location>
</feature>
<evidence type="ECO:0000259" key="5">
    <source>
        <dbReference type="PROSITE" id="PS50893"/>
    </source>
</evidence>
<dbReference type="InterPro" id="IPR027417">
    <property type="entry name" value="P-loop_NTPase"/>
</dbReference>
<keyword evidence="7" id="KW-1185">Reference proteome</keyword>
<comment type="caution">
    <text evidence="6">The sequence shown here is derived from an EMBL/GenBank/DDBJ whole genome shotgun (WGS) entry which is preliminary data.</text>
</comment>